<evidence type="ECO:0000256" key="1">
    <source>
        <dbReference type="SAM" id="Phobius"/>
    </source>
</evidence>
<name>A0A1W2GLA5_REIFA</name>
<evidence type="ECO:0000313" key="3">
    <source>
        <dbReference type="Proteomes" id="UP000192472"/>
    </source>
</evidence>
<dbReference type="OrthoDB" id="614471at2"/>
<keyword evidence="3" id="KW-1185">Reference proteome</keyword>
<evidence type="ECO:0008006" key="4">
    <source>
        <dbReference type="Google" id="ProtNLM"/>
    </source>
</evidence>
<sequence length="265" mass="30719">MKGWKILAWVLVILFINKSVIISLWQESHAYHIESCDEFSQVENASVIHQRAWKDLKYHADYCLSYEMDEATSKRASLFKNKISNPKAYSYPEFWGKVYRQLAEADQPYMKKVVDSLDHISKVDSLSYAAFAHAVVKMIQDIPYQYILSEACTSDYSDHPCYGNQRYGITSPVEFLYTLKGDCDSRTVLIYAILRHFNYDPVVLISKEYRHSMLALNIPAAGEYLTIAGEKYYFWETTATGWEPGIIPPGMDNKKYWDIALKHEL</sequence>
<protein>
    <recommendedName>
        <fullName evidence="4">Transglutaminase-like superfamily protein</fullName>
    </recommendedName>
</protein>
<dbReference type="AlphaFoldDB" id="A0A1W2GLA5"/>
<dbReference type="Proteomes" id="UP000192472">
    <property type="component" value="Unassembled WGS sequence"/>
</dbReference>
<dbReference type="STRING" id="692418.SAMN04488029_3358"/>
<proteinExistence type="predicted"/>
<reference evidence="2 3" key="1">
    <citation type="submission" date="2017-04" db="EMBL/GenBank/DDBJ databases">
        <authorList>
            <person name="Afonso C.L."/>
            <person name="Miller P.J."/>
            <person name="Scott M.A."/>
            <person name="Spackman E."/>
            <person name="Goraichik I."/>
            <person name="Dimitrov K.M."/>
            <person name="Suarez D.L."/>
            <person name="Swayne D.E."/>
        </authorList>
    </citation>
    <scope>NUCLEOTIDE SEQUENCE [LARGE SCALE GENOMIC DNA]</scope>
    <source>
        <strain evidence="2 3">DSM 26133</strain>
    </source>
</reference>
<evidence type="ECO:0000313" key="2">
    <source>
        <dbReference type="EMBL" id="SMD37334.1"/>
    </source>
</evidence>
<feature type="transmembrane region" description="Helical" evidence="1">
    <location>
        <begin position="6"/>
        <end position="25"/>
    </location>
</feature>
<keyword evidence="1" id="KW-0812">Transmembrane</keyword>
<organism evidence="2 3">
    <name type="scientific">Reichenbachiella faecimaris</name>
    <dbReference type="NCBI Taxonomy" id="692418"/>
    <lineage>
        <taxon>Bacteria</taxon>
        <taxon>Pseudomonadati</taxon>
        <taxon>Bacteroidota</taxon>
        <taxon>Cytophagia</taxon>
        <taxon>Cytophagales</taxon>
        <taxon>Reichenbachiellaceae</taxon>
        <taxon>Reichenbachiella</taxon>
    </lineage>
</organism>
<keyword evidence="1" id="KW-1133">Transmembrane helix</keyword>
<accession>A0A1W2GLA5</accession>
<gene>
    <name evidence="2" type="ORF">SAMN04488029_3358</name>
</gene>
<dbReference type="EMBL" id="FWYF01000003">
    <property type="protein sequence ID" value="SMD37334.1"/>
    <property type="molecule type" value="Genomic_DNA"/>
</dbReference>
<keyword evidence="1" id="KW-0472">Membrane</keyword>
<dbReference type="RefSeq" id="WP_084373971.1">
    <property type="nucleotide sequence ID" value="NZ_FWYF01000003.1"/>
</dbReference>